<dbReference type="EMBL" id="FO818637">
    <property type="protein sequence ID" value="CDM91123.1"/>
    <property type="molecule type" value="Genomic_DNA"/>
</dbReference>
<proteinExistence type="predicted"/>
<sequence length="230" mass="25740">MTDANQEKPAKKAAGALKSTFTLELHTNYAIKLWEGRKNKEQKSKWSIIGIPVFIGMASRAHSDSLKNNPFADMILWRLEKSLDESSKFIGGELNKAEAWLAELPNQIHVSDVISSSPLNLEVFSQTPLGYRCVWLLVGFDQLVMKTLQAYHYGIISTNKRDLVLTESGHRVRQAFGVVTRYRSFPISRGSLNVESEEYRTAVKIMGDLDHGILTGAKRSSFSPPLASLK</sequence>
<dbReference type="AlphaFoldDB" id="A0A0B6XE99"/>
<dbReference type="RefSeq" id="WP_046337391.1">
    <property type="nucleotide sequence ID" value="NZ_CAWMEF010000001.1"/>
</dbReference>
<evidence type="ECO:0008006" key="3">
    <source>
        <dbReference type="Google" id="ProtNLM"/>
    </source>
</evidence>
<evidence type="ECO:0000313" key="2">
    <source>
        <dbReference type="Proteomes" id="UP000032930"/>
    </source>
</evidence>
<dbReference type="NCBIfam" id="TIGR03761">
    <property type="entry name" value="ICE_PFL4669"/>
    <property type="match status" value="1"/>
</dbReference>
<gene>
    <name evidence="1" type="ORF">XBW1_3767</name>
</gene>
<dbReference type="KEGG" id="xbv:XBW1_3767"/>
<dbReference type="Pfam" id="PF08900">
    <property type="entry name" value="AcaB"/>
    <property type="match status" value="1"/>
</dbReference>
<protein>
    <recommendedName>
        <fullName evidence="3">TIGR03761 family integrating conjugative element protein</fullName>
    </recommendedName>
</protein>
<organism evidence="1 2">
    <name type="scientific">Xenorhabdus bovienii</name>
    <name type="common">Xenorhabdus nematophila subsp. bovienii</name>
    <dbReference type="NCBI Taxonomy" id="40576"/>
    <lineage>
        <taxon>Bacteria</taxon>
        <taxon>Pseudomonadati</taxon>
        <taxon>Pseudomonadota</taxon>
        <taxon>Gammaproteobacteria</taxon>
        <taxon>Enterobacterales</taxon>
        <taxon>Morganellaceae</taxon>
        <taxon>Xenorhabdus</taxon>
    </lineage>
</organism>
<name>A0A0B6XE99_XENBV</name>
<dbReference type="Proteomes" id="UP000032930">
    <property type="component" value="Chromosome"/>
</dbReference>
<reference evidence="1 2" key="1">
    <citation type="submission" date="2014-02" db="EMBL/GenBank/DDBJ databases">
        <authorList>
            <person name="Genoscope - CEA"/>
        </authorList>
    </citation>
    <scope>NUCLEOTIDE SEQUENCE [LARGE SCALE GENOMIC DNA]</scope>
    <source>
        <strain evidence="1 2">CS03</strain>
    </source>
</reference>
<evidence type="ECO:0000313" key="1">
    <source>
        <dbReference type="EMBL" id="CDM91123.1"/>
    </source>
</evidence>
<accession>A0A0B6XE99</accession>
<dbReference type="InterPro" id="IPR014996">
    <property type="entry name" value="AcaB"/>
</dbReference>